<dbReference type="GO" id="GO:0071972">
    <property type="term" value="F:peptidoglycan L,D-transpeptidase activity"/>
    <property type="evidence" value="ECO:0007669"/>
    <property type="project" value="TreeGrafter"/>
</dbReference>
<evidence type="ECO:0000256" key="11">
    <source>
        <dbReference type="SAM" id="Phobius"/>
    </source>
</evidence>
<dbReference type="SUPFAM" id="SSF56601">
    <property type="entry name" value="beta-lactamase/transpeptidase-like"/>
    <property type="match status" value="1"/>
</dbReference>
<evidence type="ECO:0000259" key="13">
    <source>
        <dbReference type="Pfam" id="PF03717"/>
    </source>
</evidence>
<dbReference type="EMBL" id="SMAG01000003">
    <property type="protein sequence ID" value="TCS94937.1"/>
    <property type="molecule type" value="Genomic_DNA"/>
</dbReference>
<keyword evidence="8 11" id="KW-1133">Transmembrane helix</keyword>
<keyword evidence="9 11" id="KW-0472">Membrane</keyword>
<feature type="domain" description="Penicillin-binding protein transpeptidase" evidence="12">
    <location>
        <begin position="336"/>
        <end position="681"/>
    </location>
</feature>
<evidence type="ECO:0000256" key="3">
    <source>
        <dbReference type="ARBA" id="ARBA00007171"/>
    </source>
</evidence>
<evidence type="ECO:0000256" key="9">
    <source>
        <dbReference type="ARBA" id="ARBA00023136"/>
    </source>
</evidence>
<organism evidence="14 15">
    <name type="scientific">Hazenella coriacea</name>
    <dbReference type="NCBI Taxonomy" id="1179467"/>
    <lineage>
        <taxon>Bacteria</taxon>
        <taxon>Bacillati</taxon>
        <taxon>Bacillota</taxon>
        <taxon>Bacilli</taxon>
        <taxon>Bacillales</taxon>
        <taxon>Thermoactinomycetaceae</taxon>
        <taxon>Hazenella</taxon>
    </lineage>
</organism>
<proteinExistence type="inferred from homology"/>
<comment type="similarity">
    <text evidence="3">Belongs to the transpeptidase family.</text>
</comment>
<protein>
    <submittedName>
        <fullName evidence="14">Penicillin-binding protein 2</fullName>
    </submittedName>
</protein>
<dbReference type="Pfam" id="PF00905">
    <property type="entry name" value="Transpeptidase"/>
    <property type="match status" value="1"/>
</dbReference>
<evidence type="ECO:0000256" key="1">
    <source>
        <dbReference type="ARBA" id="ARBA00004167"/>
    </source>
</evidence>
<name>A0A4V2UVF2_9BACL</name>
<evidence type="ECO:0000256" key="6">
    <source>
        <dbReference type="ARBA" id="ARBA00022960"/>
    </source>
</evidence>
<dbReference type="InterPro" id="IPR036138">
    <property type="entry name" value="PBP_dimer_sf"/>
</dbReference>
<dbReference type="SUPFAM" id="SSF56519">
    <property type="entry name" value="Penicillin binding protein dimerisation domain"/>
    <property type="match status" value="1"/>
</dbReference>
<dbReference type="InterPro" id="IPR001460">
    <property type="entry name" value="PCN-bd_Tpept"/>
</dbReference>
<dbReference type="Gene3D" id="3.90.1310.10">
    <property type="entry name" value="Penicillin-binding protein 2a (Domain 2)"/>
    <property type="match status" value="1"/>
</dbReference>
<evidence type="ECO:0000313" key="15">
    <source>
        <dbReference type="Proteomes" id="UP000294937"/>
    </source>
</evidence>
<dbReference type="PANTHER" id="PTHR30627">
    <property type="entry name" value="PEPTIDOGLYCAN D,D-TRANSPEPTIDASE"/>
    <property type="match status" value="1"/>
</dbReference>
<keyword evidence="6" id="KW-0133">Cell shape</keyword>
<evidence type="ECO:0000256" key="8">
    <source>
        <dbReference type="ARBA" id="ARBA00022989"/>
    </source>
</evidence>
<dbReference type="GO" id="GO:0008360">
    <property type="term" value="P:regulation of cell shape"/>
    <property type="evidence" value="ECO:0007669"/>
    <property type="project" value="UniProtKB-KW"/>
</dbReference>
<feature type="domain" description="Penicillin-binding protein dimerisation" evidence="13">
    <location>
        <begin position="97"/>
        <end position="283"/>
    </location>
</feature>
<sequence>MKCAQQKLFQLYFYGKLESEYFINHHLQLREKGSDEKMTYNKNKHRSAHHHGRLQVFWFLIFLLFVLIIVRVSWIQLGTGEQYVQLAQENNFKEIPIIAPRGKIFDHQGKSLVTNQSLYTAIYLEPDIKKEEKIATAHRLAETLQLSYPQVIESMDIGMDGGGKSTIRKQPPYVPKKLKDRLSDQEVVKISENPSSFPGVHVLIEPLRQYRNDTFAVQTIGYVRPFSGAKSSLKKYKNVDRSSSHYLDWEQVGIDGIEYSYHDTLKGKHGYQLVRVNSSGKLVDILKEVPPQSGKDLYLTLDESMQLQAEQFTKQHLADLQQGKGVRPAPYAKTAYAVAMEVKTGKIRAMVSYPDYDPSMWNRKVTQKELSQLSFVMRNGTIQEAPYDARGSKDPEKEFTKHPFSVVPLGSTFKPLMVWMGLDQGVIQPQTTWSDPGSYYYAPATPPVRNSGGHNYGILTPEKALQKSSNTYMAWIATKWYRQDKMQSVRQFQQITHGFGLGVPTGVPLKGEQDGSEDYLIISKRNSGLGAMALASFGQAQRYTPMQLAQFTATLANHGVRLQPQLVEKVVDPATGITTVTQPKVLNKVPMKPDHVQVVVDGMVKVTQPGGTASHLFNDLPFPVAAKTGTSEQDIPGRGRVENSVFIAFAPANDPQIAVAVVVPEGGYGAVAAGPIAENLITTYYQRFMTKQP</sequence>
<evidence type="ECO:0000256" key="7">
    <source>
        <dbReference type="ARBA" id="ARBA00022984"/>
    </source>
</evidence>
<dbReference type="AlphaFoldDB" id="A0A4V2UVF2"/>
<evidence type="ECO:0000256" key="4">
    <source>
        <dbReference type="ARBA" id="ARBA00022475"/>
    </source>
</evidence>
<dbReference type="Gene3D" id="3.40.710.10">
    <property type="entry name" value="DD-peptidase/beta-lactamase superfamily"/>
    <property type="match status" value="1"/>
</dbReference>
<evidence type="ECO:0000256" key="10">
    <source>
        <dbReference type="ARBA" id="ARBA00023316"/>
    </source>
</evidence>
<dbReference type="InterPro" id="IPR050515">
    <property type="entry name" value="Beta-lactam/transpept"/>
</dbReference>
<keyword evidence="5 11" id="KW-0812">Transmembrane</keyword>
<evidence type="ECO:0000256" key="2">
    <source>
        <dbReference type="ARBA" id="ARBA00004236"/>
    </source>
</evidence>
<dbReference type="Proteomes" id="UP000294937">
    <property type="component" value="Unassembled WGS sequence"/>
</dbReference>
<dbReference type="InterPro" id="IPR012338">
    <property type="entry name" value="Beta-lactam/transpept-like"/>
</dbReference>
<comment type="caution">
    <text evidence="14">The sequence shown here is derived from an EMBL/GenBank/DDBJ whole genome shotgun (WGS) entry which is preliminary data.</text>
</comment>
<feature type="transmembrane region" description="Helical" evidence="11">
    <location>
        <begin position="56"/>
        <end position="74"/>
    </location>
</feature>
<reference evidence="14 15" key="1">
    <citation type="submission" date="2019-03" db="EMBL/GenBank/DDBJ databases">
        <title>Genomic Encyclopedia of Type Strains, Phase IV (KMG-IV): sequencing the most valuable type-strain genomes for metagenomic binning, comparative biology and taxonomic classification.</title>
        <authorList>
            <person name="Goeker M."/>
        </authorList>
    </citation>
    <scope>NUCLEOTIDE SEQUENCE [LARGE SCALE GENOMIC DNA]</scope>
    <source>
        <strain evidence="14 15">DSM 45707</strain>
    </source>
</reference>
<dbReference type="GO" id="GO:0071555">
    <property type="term" value="P:cell wall organization"/>
    <property type="evidence" value="ECO:0007669"/>
    <property type="project" value="UniProtKB-KW"/>
</dbReference>
<evidence type="ECO:0000256" key="5">
    <source>
        <dbReference type="ARBA" id="ARBA00022692"/>
    </source>
</evidence>
<keyword evidence="10" id="KW-0961">Cell wall biogenesis/degradation</keyword>
<dbReference type="GO" id="GO:0009252">
    <property type="term" value="P:peptidoglycan biosynthetic process"/>
    <property type="evidence" value="ECO:0007669"/>
    <property type="project" value="UniProtKB-KW"/>
</dbReference>
<keyword evidence="7" id="KW-0573">Peptidoglycan synthesis</keyword>
<dbReference type="GO" id="GO:0008658">
    <property type="term" value="F:penicillin binding"/>
    <property type="evidence" value="ECO:0007669"/>
    <property type="project" value="InterPro"/>
</dbReference>
<dbReference type="InterPro" id="IPR005311">
    <property type="entry name" value="PBP_dimer"/>
</dbReference>
<gene>
    <name evidence="14" type="ORF">EDD58_103362</name>
</gene>
<evidence type="ECO:0000259" key="12">
    <source>
        <dbReference type="Pfam" id="PF00905"/>
    </source>
</evidence>
<dbReference type="GO" id="GO:0005886">
    <property type="term" value="C:plasma membrane"/>
    <property type="evidence" value="ECO:0007669"/>
    <property type="project" value="UniProtKB-SubCell"/>
</dbReference>
<evidence type="ECO:0000313" key="14">
    <source>
        <dbReference type="EMBL" id="TCS94937.1"/>
    </source>
</evidence>
<comment type="subcellular location">
    <subcellularLocation>
        <location evidence="2">Cell membrane</location>
    </subcellularLocation>
    <subcellularLocation>
        <location evidence="1">Membrane</location>
        <topology evidence="1">Single-pass membrane protein</topology>
    </subcellularLocation>
</comment>
<keyword evidence="4" id="KW-1003">Cell membrane</keyword>
<dbReference type="PANTHER" id="PTHR30627:SF2">
    <property type="entry name" value="PEPTIDOGLYCAN D,D-TRANSPEPTIDASE MRDA"/>
    <property type="match status" value="1"/>
</dbReference>
<keyword evidence="15" id="KW-1185">Reference proteome</keyword>
<accession>A0A4V2UVF2</accession>
<dbReference type="Pfam" id="PF03717">
    <property type="entry name" value="PBP_dimer"/>
    <property type="match status" value="1"/>
</dbReference>